<protein>
    <recommendedName>
        <fullName evidence="3">FAD-binding domain-containing protein</fullName>
    </recommendedName>
</protein>
<evidence type="ECO:0000313" key="1">
    <source>
        <dbReference type="EMBL" id="OIJ95622.1"/>
    </source>
</evidence>
<keyword evidence="2" id="KW-1185">Reference proteome</keyword>
<accession>A0A1S2PPV1</accession>
<sequence length="85" mass="9366">MNSHKGLRAAVIGGSIGELTSALLRELGFTVDIYERTPTLLENRGGGIVLQPTTMKWFGGRGARRVEELSTVMRRLLTSLRPRQA</sequence>
<dbReference type="Proteomes" id="UP000179935">
    <property type="component" value="Unassembled WGS sequence"/>
</dbReference>
<evidence type="ECO:0000313" key="2">
    <source>
        <dbReference type="Proteomes" id="UP000179935"/>
    </source>
</evidence>
<reference evidence="1 2" key="1">
    <citation type="submission" date="2016-10" db="EMBL/GenBank/DDBJ databases">
        <title>Genome sequence of Streptomyces sp. MUSC 93.</title>
        <authorList>
            <person name="Lee L.-H."/>
            <person name="Ser H.-L."/>
            <person name="Law J.W.-F."/>
        </authorList>
    </citation>
    <scope>NUCLEOTIDE SEQUENCE [LARGE SCALE GENOMIC DNA]</scope>
    <source>
        <strain evidence="1 2">MUSC 93</strain>
    </source>
</reference>
<dbReference type="InterPro" id="IPR036188">
    <property type="entry name" value="FAD/NAD-bd_sf"/>
</dbReference>
<dbReference type="Gene3D" id="3.50.50.60">
    <property type="entry name" value="FAD/NAD(P)-binding domain"/>
    <property type="match status" value="1"/>
</dbReference>
<evidence type="ECO:0008006" key="3">
    <source>
        <dbReference type="Google" id="ProtNLM"/>
    </source>
</evidence>
<proteinExistence type="predicted"/>
<name>A0A1S2PPV1_9ACTN</name>
<dbReference type="EMBL" id="MLYP01000022">
    <property type="protein sequence ID" value="OIJ95622.1"/>
    <property type="molecule type" value="Genomic_DNA"/>
</dbReference>
<gene>
    <name evidence="1" type="ORF">BIV24_08435</name>
</gene>
<dbReference type="AlphaFoldDB" id="A0A1S2PPV1"/>
<dbReference type="SUPFAM" id="SSF51905">
    <property type="entry name" value="FAD/NAD(P)-binding domain"/>
    <property type="match status" value="1"/>
</dbReference>
<dbReference type="STRING" id="1428652.BIV24_08435"/>
<comment type="caution">
    <text evidence="1">The sequence shown here is derived from an EMBL/GenBank/DDBJ whole genome shotgun (WGS) entry which is preliminary data.</text>
</comment>
<dbReference type="RefSeq" id="WP_071365571.1">
    <property type="nucleotide sequence ID" value="NZ_MLYP01000022.1"/>
</dbReference>
<organism evidence="1 2">
    <name type="scientific">Streptomyces colonosanans</name>
    <dbReference type="NCBI Taxonomy" id="1428652"/>
    <lineage>
        <taxon>Bacteria</taxon>
        <taxon>Bacillati</taxon>
        <taxon>Actinomycetota</taxon>
        <taxon>Actinomycetes</taxon>
        <taxon>Kitasatosporales</taxon>
        <taxon>Streptomycetaceae</taxon>
        <taxon>Streptomyces</taxon>
    </lineage>
</organism>